<sequence>MMFFRFTLLTALLACSTHAIQIKPSYGPPPQRLPHREYGVPQQMPFREYGPPALKYGPPKLNFIGGSGSSFSGLHEQIKNHYGAPKPFYGPPHKPQQQYGPPPTQQYGPPPPKPSNNYGPPPQKLQHKPAPSYGPPKPQYGPPPPQALPLFQPAPQFKPQHQPATSYGPPPSGPLNIPPKQIYGPPPPNYGPPPLPNFNRVPETTIILSGSQNSQSHHQQSQHHQQQQQQVQIQIDASGHTHSVAGSQAPFHTACDGWKPIPAPVGSYVENNHIDTQSGYSHVAQGSAHSSSASSFSTTQYSGGASAAGHASVGATGAGSTVLVSGSGSGGSSIIDGLSDEQLVAVALQSGSLDGDNVVQQQDVLPSTGPAGDFNQHGLNSLEAEALQLSLGSIDDSYNKPPSDSYAPGSKYAHKFQQQSNSHSSFGISGSGGNFGPPPPPNGKYGPPPPPSGNYGPPPPPNGNYGPPPPPKGNYGPPPPPSGNYGPPPPPPSGNYGPPPPSGPGAAAFVHHHAQAGLGIQYGKQSGNLANFPVHGGAQPSKPVAFRPPVPQGLFETIGATVQHLDKFGVKPHVQAPTYIPPAANEIPQTGPGNLNIEYGVPPQQQQQQQIPHDIIEQQLPQQQPPQVFVQIEQQQQHHHQQQQQQQQHHHQQQQQQHFQQQQQQFGNAHAEYGVPPPPPQPQYLPPAPPAEQYLPPTGPSQQQFNGGATYTSSASATFDSTAYAASQYNNEIIHAQALPLQQEQPRFHDCGHGPNLVGGGANFNYQQQQQQQQYSSGSSTSIAQSIPVAEQHTQFISGPASSYGPPPSGGNELDHIGYASEKSQVTALPDGTNPEGLPGLDGLNVLSAQKSQAIHFSHQEHTTNNGQTYQVQFGGNGEQSANHEEILSSGLLQTILNAVEQPQQQHQPLPANHKAESRSDIDIHDEPIEAEDENEPGVAPQESKKVEVKVRPDDEKETPADVKEIDPIVVKEENEAKH</sequence>
<comment type="caution">
    <text evidence="3">The sequence shown here is derived from an EMBL/GenBank/DDBJ whole genome shotgun (WGS) entry which is preliminary data.</text>
</comment>
<protein>
    <recommendedName>
        <fullName evidence="5">Trithorax group protein osa</fullName>
    </recommendedName>
</protein>
<feature type="compositionally biased region" description="Low complexity" evidence="1">
    <location>
        <begin position="211"/>
        <end position="234"/>
    </location>
</feature>
<name>A0A0L0C5D2_LUCCU</name>
<feature type="chain" id="PRO_5005535816" description="Trithorax group protein osa" evidence="2">
    <location>
        <begin position="20"/>
        <end position="979"/>
    </location>
</feature>
<feature type="compositionally biased region" description="Basic and acidic residues" evidence="1">
    <location>
        <begin position="914"/>
        <end position="928"/>
    </location>
</feature>
<feature type="signal peptide" evidence="2">
    <location>
        <begin position="1"/>
        <end position="19"/>
    </location>
</feature>
<feature type="compositionally biased region" description="Pro residues" evidence="1">
    <location>
        <begin position="436"/>
        <end position="503"/>
    </location>
</feature>
<feature type="compositionally biased region" description="Low complexity" evidence="1">
    <location>
        <begin position="148"/>
        <end position="157"/>
    </location>
</feature>
<feature type="compositionally biased region" description="Pro residues" evidence="1">
    <location>
        <begin position="132"/>
        <end position="147"/>
    </location>
</feature>
<dbReference type="STRING" id="7375.A0A0L0C5D2"/>
<evidence type="ECO:0000256" key="2">
    <source>
        <dbReference type="SAM" id="SignalP"/>
    </source>
</evidence>
<accession>A0A0L0C5D2</accession>
<feature type="compositionally biased region" description="Low complexity" evidence="1">
    <location>
        <begin position="602"/>
        <end position="611"/>
    </location>
</feature>
<proteinExistence type="predicted"/>
<feature type="compositionally biased region" description="Pro residues" evidence="1">
    <location>
        <begin position="88"/>
        <end position="123"/>
    </location>
</feature>
<feature type="compositionally biased region" description="Basic and acidic residues" evidence="1">
    <location>
        <begin position="943"/>
        <end position="979"/>
    </location>
</feature>
<dbReference type="EMBL" id="JRES01000902">
    <property type="protein sequence ID" value="KNC27441.1"/>
    <property type="molecule type" value="Genomic_DNA"/>
</dbReference>
<gene>
    <name evidence="3" type="ORF">FF38_06510</name>
</gene>
<feature type="compositionally biased region" description="Low complexity" evidence="1">
    <location>
        <begin position="281"/>
        <end position="312"/>
    </location>
</feature>
<feature type="region of interest" description="Disordered" evidence="1">
    <location>
        <begin position="631"/>
        <end position="713"/>
    </location>
</feature>
<feature type="region of interest" description="Disordered" evidence="1">
    <location>
        <begin position="580"/>
        <end position="611"/>
    </location>
</feature>
<feature type="region of interest" description="Disordered" evidence="1">
    <location>
        <begin position="904"/>
        <end position="979"/>
    </location>
</feature>
<feature type="compositionally biased region" description="Pro residues" evidence="1">
    <location>
        <begin position="168"/>
        <end position="177"/>
    </location>
</feature>
<feature type="region of interest" description="Disordered" evidence="1">
    <location>
        <begin position="393"/>
        <end position="508"/>
    </location>
</feature>
<organism evidence="3 4">
    <name type="scientific">Lucilia cuprina</name>
    <name type="common">Green bottle fly</name>
    <name type="synonym">Australian sheep blowfly</name>
    <dbReference type="NCBI Taxonomy" id="7375"/>
    <lineage>
        <taxon>Eukaryota</taxon>
        <taxon>Metazoa</taxon>
        <taxon>Ecdysozoa</taxon>
        <taxon>Arthropoda</taxon>
        <taxon>Hexapoda</taxon>
        <taxon>Insecta</taxon>
        <taxon>Pterygota</taxon>
        <taxon>Neoptera</taxon>
        <taxon>Endopterygota</taxon>
        <taxon>Diptera</taxon>
        <taxon>Brachycera</taxon>
        <taxon>Muscomorpha</taxon>
        <taxon>Oestroidea</taxon>
        <taxon>Calliphoridae</taxon>
        <taxon>Luciliinae</taxon>
        <taxon>Lucilia</taxon>
    </lineage>
</organism>
<dbReference type="OrthoDB" id="8197069at2759"/>
<keyword evidence="4" id="KW-1185">Reference proteome</keyword>
<evidence type="ECO:0008006" key="5">
    <source>
        <dbReference type="Google" id="ProtNLM"/>
    </source>
</evidence>
<reference evidence="3 4" key="1">
    <citation type="journal article" date="2015" name="Nat. Commun.">
        <title>Lucilia cuprina genome unlocks parasitic fly biology to underpin future interventions.</title>
        <authorList>
            <person name="Anstead C.A."/>
            <person name="Korhonen P.K."/>
            <person name="Young N.D."/>
            <person name="Hall R.S."/>
            <person name="Jex A.R."/>
            <person name="Murali S.C."/>
            <person name="Hughes D.S."/>
            <person name="Lee S.F."/>
            <person name="Perry T."/>
            <person name="Stroehlein A.J."/>
            <person name="Ansell B.R."/>
            <person name="Breugelmans B."/>
            <person name="Hofmann A."/>
            <person name="Qu J."/>
            <person name="Dugan S."/>
            <person name="Lee S.L."/>
            <person name="Chao H."/>
            <person name="Dinh H."/>
            <person name="Han Y."/>
            <person name="Doddapaneni H.V."/>
            <person name="Worley K.C."/>
            <person name="Muzny D.M."/>
            <person name="Ioannidis P."/>
            <person name="Waterhouse R.M."/>
            <person name="Zdobnov E.M."/>
            <person name="James P.J."/>
            <person name="Bagnall N.H."/>
            <person name="Kotze A.C."/>
            <person name="Gibbs R.A."/>
            <person name="Richards S."/>
            <person name="Batterham P."/>
            <person name="Gasser R.B."/>
        </authorList>
    </citation>
    <scope>NUCLEOTIDE SEQUENCE [LARGE SCALE GENOMIC DNA]</scope>
    <source>
        <strain evidence="3 4">LS</strain>
        <tissue evidence="3">Full body</tissue>
    </source>
</reference>
<feature type="compositionally biased region" description="Pro residues" evidence="1">
    <location>
        <begin position="675"/>
        <end position="690"/>
    </location>
</feature>
<feature type="region of interest" description="Disordered" evidence="1">
    <location>
        <begin position="797"/>
        <end position="816"/>
    </location>
</feature>
<dbReference type="Proteomes" id="UP000037069">
    <property type="component" value="Unassembled WGS sequence"/>
</dbReference>
<keyword evidence="2" id="KW-0732">Signal</keyword>
<dbReference type="OMA" id="HTGYASQ"/>
<dbReference type="AlphaFoldDB" id="A0A0L0C5D2"/>
<evidence type="ECO:0000313" key="4">
    <source>
        <dbReference type="Proteomes" id="UP000037069"/>
    </source>
</evidence>
<evidence type="ECO:0000313" key="3">
    <source>
        <dbReference type="EMBL" id="KNC27441.1"/>
    </source>
</evidence>
<feature type="compositionally biased region" description="Low complexity" evidence="1">
    <location>
        <begin position="642"/>
        <end position="665"/>
    </location>
</feature>
<feature type="compositionally biased region" description="Pro residues" evidence="1">
    <location>
        <begin position="184"/>
        <end position="196"/>
    </location>
</feature>
<feature type="region of interest" description="Disordered" evidence="1">
    <location>
        <begin position="280"/>
        <end position="312"/>
    </location>
</feature>
<evidence type="ECO:0000256" key="1">
    <source>
        <dbReference type="SAM" id="MobiDB-lite"/>
    </source>
</evidence>
<feature type="compositionally biased region" description="Polar residues" evidence="1">
    <location>
        <begin position="416"/>
        <end position="428"/>
    </location>
</feature>
<feature type="region of interest" description="Disordered" evidence="1">
    <location>
        <begin position="81"/>
        <end position="234"/>
    </location>
</feature>